<feature type="compositionally biased region" description="Polar residues" evidence="1">
    <location>
        <begin position="138"/>
        <end position="158"/>
    </location>
</feature>
<organism evidence="2 3">
    <name type="scientific">Colletotrichum simmondsii</name>
    <dbReference type="NCBI Taxonomy" id="703756"/>
    <lineage>
        <taxon>Eukaryota</taxon>
        <taxon>Fungi</taxon>
        <taxon>Dikarya</taxon>
        <taxon>Ascomycota</taxon>
        <taxon>Pezizomycotina</taxon>
        <taxon>Sordariomycetes</taxon>
        <taxon>Hypocreomycetidae</taxon>
        <taxon>Glomerellales</taxon>
        <taxon>Glomerellaceae</taxon>
        <taxon>Colletotrichum</taxon>
        <taxon>Colletotrichum acutatum species complex</taxon>
    </lineage>
</organism>
<evidence type="ECO:0000313" key="2">
    <source>
        <dbReference type="EMBL" id="KXH28429.1"/>
    </source>
</evidence>
<dbReference type="EMBL" id="JFBX01000778">
    <property type="protein sequence ID" value="KXH28429.1"/>
    <property type="molecule type" value="Genomic_DNA"/>
</dbReference>
<evidence type="ECO:0000313" key="3">
    <source>
        <dbReference type="Proteomes" id="UP000070328"/>
    </source>
</evidence>
<sequence length="193" mass="21307">MPSAPLLIQPYFGRSWDILLQIHAILIFFLAATHVNPPHTQHLLAFAFSSHFHPPSRHITKMNFTKQITPRAKKVNNDTATALDKIFCEMAASGLNEHKVASFVQKTLHSTFDRLDEDTATSDAVESLELDTDPGQVLSDNESPLANKGKSSGQTTPNKAFRVGFPAEGSDLKRKAPATDDHKRPSPKKLAKK</sequence>
<reference evidence="2 3" key="1">
    <citation type="submission" date="2014-02" db="EMBL/GenBank/DDBJ databases">
        <title>The genome sequence of Colletotrichum simmondsii CBS122122.</title>
        <authorList>
            <person name="Baroncelli R."/>
            <person name="Thon M.R."/>
        </authorList>
    </citation>
    <scope>NUCLEOTIDE SEQUENCE [LARGE SCALE GENOMIC DNA]</scope>
    <source>
        <strain evidence="2 3">CBS122122</strain>
    </source>
</reference>
<name>A0A135RXV4_9PEZI</name>
<gene>
    <name evidence="2" type="ORF">CSIM01_13867</name>
</gene>
<accession>A0A135RXV4</accession>
<proteinExistence type="predicted"/>
<dbReference type="AlphaFoldDB" id="A0A135RXV4"/>
<evidence type="ECO:0000256" key="1">
    <source>
        <dbReference type="SAM" id="MobiDB-lite"/>
    </source>
</evidence>
<feature type="region of interest" description="Disordered" evidence="1">
    <location>
        <begin position="127"/>
        <end position="193"/>
    </location>
</feature>
<keyword evidence="3" id="KW-1185">Reference proteome</keyword>
<dbReference type="Proteomes" id="UP000070328">
    <property type="component" value="Unassembled WGS sequence"/>
</dbReference>
<protein>
    <submittedName>
        <fullName evidence="2">Uncharacterized protein</fullName>
    </submittedName>
</protein>
<feature type="compositionally biased region" description="Basic and acidic residues" evidence="1">
    <location>
        <begin position="170"/>
        <end position="184"/>
    </location>
</feature>
<comment type="caution">
    <text evidence="2">The sequence shown here is derived from an EMBL/GenBank/DDBJ whole genome shotgun (WGS) entry which is preliminary data.</text>
</comment>